<gene>
    <name evidence="2" type="ORF">SAMN05661093_00307</name>
</gene>
<dbReference type="EMBL" id="FWXV01000001">
    <property type="protein sequence ID" value="SMC51580.1"/>
    <property type="molecule type" value="Genomic_DNA"/>
</dbReference>
<dbReference type="Proteomes" id="UP000192674">
    <property type="component" value="Unassembled WGS sequence"/>
</dbReference>
<sequence>MLILGEIRTCLLRSSSSVRKNVVGELLRLIPGEPVRLAERPIAHAVSSDVIRGVDCSLPTESGTRARGIGTVSGRALISAGRVLQGSVTARIQRAKFGHRLAWAHYLSKPGVVEMIGRASAADVAEGFLTKSPSAQTLDLGAVGDSIISRVQVHPGMDHAFPFHSARTVMRWAALAVDDAADGHVTFTVESDTLRSIFVSLSEKDLPSAVRFCEDVALHDWVLTTLLRIVERSGLGSGGDGEVIKRLRPAVDHVMHVWMPAFHVPDSMRPLWQALDRRTGFSLQRDATVSRIRDLLTMRSVLAMHDADPVRRGEPQQSGGVGGKK</sequence>
<protein>
    <submittedName>
        <fullName evidence="2">Uncharacterized protein</fullName>
    </submittedName>
</protein>
<evidence type="ECO:0000313" key="3">
    <source>
        <dbReference type="Proteomes" id="UP000192674"/>
    </source>
</evidence>
<dbReference type="NCBIfam" id="NF040565">
    <property type="entry name" value="SCO2521_fam"/>
    <property type="match status" value="1"/>
</dbReference>
<name>A0A1W1ZSX4_KIBAR</name>
<keyword evidence="3" id="KW-1185">Reference proteome</keyword>
<dbReference type="RefSeq" id="WP_235038388.1">
    <property type="nucleotide sequence ID" value="NZ_FWXV01000001.1"/>
</dbReference>
<dbReference type="AlphaFoldDB" id="A0A1W1ZSX4"/>
<feature type="region of interest" description="Disordered" evidence="1">
    <location>
        <begin position="306"/>
        <end position="325"/>
    </location>
</feature>
<evidence type="ECO:0000313" key="2">
    <source>
        <dbReference type="EMBL" id="SMC51580.1"/>
    </source>
</evidence>
<evidence type="ECO:0000256" key="1">
    <source>
        <dbReference type="SAM" id="MobiDB-lite"/>
    </source>
</evidence>
<dbReference type="InterPro" id="IPR049749">
    <property type="entry name" value="SCO2521-like"/>
</dbReference>
<proteinExistence type="predicted"/>
<accession>A0A1W1ZSX4</accession>
<reference evidence="2 3" key="1">
    <citation type="submission" date="2017-04" db="EMBL/GenBank/DDBJ databases">
        <authorList>
            <person name="Afonso C.L."/>
            <person name="Miller P.J."/>
            <person name="Scott M.A."/>
            <person name="Spackman E."/>
            <person name="Goraichik I."/>
            <person name="Dimitrov K.M."/>
            <person name="Suarez D.L."/>
            <person name="Swayne D.E."/>
        </authorList>
    </citation>
    <scope>NUCLEOTIDE SEQUENCE [LARGE SCALE GENOMIC DNA]</scope>
    <source>
        <strain evidence="2 3">DSM 43828</strain>
    </source>
</reference>
<organism evidence="2 3">
    <name type="scientific">Kibdelosporangium aridum</name>
    <dbReference type="NCBI Taxonomy" id="2030"/>
    <lineage>
        <taxon>Bacteria</taxon>
        <taxon>Bacillati</taxon>
        <taxon>Actinomycetota</taxon>
        <taxon>Actinomycetes</taxon>
        <taxon>Pseudonocardiales</taxon>
        <taxon>Pseudonocardiaceae</taxon>
        <taxon>Kibdelosporangium</taxon>
    </lineage>
</organism>